<dbReference type="KEGG" id="bne:DA69_00245"/>
<dbReference type="STRING" id="588932.DA69_00245"/>
<dbReference type="InterPro" id="IPR018661">
    <property type="entry name" value="DUF2093"/>
</dbReference>
<name>A0A172Y2A5_9CAUL</name>
<protein>
    <submittedName>
        <fullName evidence="1">Uncharacterized protein</fullName>
    </submittedName>
</protein>
<sequence length="70" mass="7895">MNPPPRPRAEAKLIYGTPEFEIVQHGDHVRCAVSGAPIPLEALNYWSVELQEAYASGELMTKRWVETQKS</sequence>
<dbReference type="OrthoDB" id="9801906at2"/>
<dbReference type="AlphaFoldDB" id="A0A172Y2A5"/>
<dbReference type="Pfam" id="PF09866">
    <property type="entry name" value="DUF2093"/>
    <property type="match status" value="1"/>
</dbReference>
<organism evidence="1 2">
    <name type="scientific">Brevundimonas naejangsanensis</name>
    <dbReference type="NCBI Taxonomy" id="588932"/>
    <lineage>
        <taxon>Bacteria</taxon>
        <taxon>Pseudomonadati</taxon>
        <taxon>Pseudomonadota</taxon>
        <taxon>Alphaproteobacteria</taxon>
        <taxon>Caulobacterales</taxon>
        <taxon>Caulobacteraceae</taxon>
        <taxon>Brevundimonas</taxon>
    </lineage>
</organism>
<proteinExistence type="predicted"/>
<evidence type="ECO:0000313" key="2">
    <source>
        <dbReference type="Proteomes" id="UP000077603"/>
    </source>
</evidence>
<dbReference type="EMBL" id="CP015614">
    <property type="protein sequence ID" value="ANF53338.1"/>
    <property type="molecule type" value="Genomic_DNA"/>
</dbReference>
<dbReference type="RefSeq" id="WP_025977751.1">
    <property type="nucleotide sequence ID" value="NZ_CP015614.1"/>
</dbReference>
<accession>A0A172Y2A5</accession>
<keyword evidence="2" id="KW-1185">Reference proteome</keyword>
<dbReference type="eggNOG" id="COG3908">
    <property type="taxonomic scope" value="Bacteria"/>
</dbReference>
<dbReference type="Proteomes" id="UP000077603">
    <property type="component" value="Chromosome"/>
</dbReference>
<gene>
    <name evidence="1" type="ORF">DA69_00245</name>
</gene>
<evidence type="ECO:0000313" key="1">
    <source>
        <dbReference type="EMBL" id="ANF53338.1"/>
    </source>
</evidence>
<reference evidence="1 2" key="1">
    <citation type="journal article" date="2014" name="Genome Announc.">
        <title>Genome Sequence of a Promising Hydrogen-Producing Facultative Anaerobic Bacterium, Brevundimonas naejangsanensis Strain B1.</title>
        <authorList>
            <person name="Su H."/>
            <person name="Zhang T."/>
            <person name="Bao M."/>
            <person name="Jiang Y."/>
            <person name="Wang Y."/>
            <person name="Tan T."/>
        </authorList>
    </citation>
    <scope>NUCLEOTIDE SEQUENCE [LARGE SCALE GENOMIC DNA]</scope>
    <source>
        <strain evidence="1 2">B1</strain>
    </source>
</reference>